<evidence type="ECO:0000256" key="1">
    <source>
        <dbReference type="SAM" id="Coils"/>
    </source>
</evidence>
<dbReference type="GO" id="GO:0003700">
    <property type="term" value="F:DNA-binding transcription factor activity"/>
    <property type="evidence" value="ECO:0007669"/>
    <property type="project" value="InterPro"/>
</dbReference>
<dbReference type="InterPro" id="IPR002487">
    <property type="entry name" value="TF_Kbox"/>
</dbReference>
<protein>
    <recommendedName>
        <fullName evidence="2">K-box domain-containing protein</fullName>
    </recommendedName>
</protein>
<keyword evidence="1" id="KW-0175">Coiled coil</keyword>
<feature type="domain" description="K-box" evidence="2">
    <location>
        <begin position="1"/>
        <end position="83"/>
    </location>
</feature>
<organism evidence="3">
    <name type="scientific">Lotus japonicus</name>
    <name type="common">Lotus corniculatus var. japonicus</name>
    <dbReference type="NCBI Taxonomy" id="34305"/>
    <lineage>
        <taxon>Eukaryota</taxon>
        <taxon>Viridiplantae</taxon>
        <taxon>Streptophyta</taxon>
        <taxon>Embryophyta</taxon>
        <taxon>Tracheophyta</taxon>
        <taxon>Spermatophyta</taxon>
        <taxon>Magnoliopsida</taxon>
        <taxon>eudicotyledons</taxon>
        <taxon>Gunneridae</taxon>
        <taxon>Pentapetalae</taxon>
        <taxon>rosids</taxon>
        <taxon>fabids</taxon>
        <taxon>Fabales</taxon>
        <taxon>Fabaceae</taxon>
        <taxon>Papilionoideae</taxon>
        <taxon>50 kb inversion clade</taxon>
        <taxon>NPAAA clade</taxon>
        <taxon>Hologalegina</taxon>
        <taxon>robinioid clade</taxon>
        <taxon>Loteae</taxon>
        <taxon>Lotus</taxon>
    </lineage>
</organism>
<dbReference type="Pfam" id="PF01486">
    <property type="entry name" value="K-box"/>
    <property type="match status" value="1"/>
</dbReference>
<name>I3SCT9_LOTJA</name>
<dbReference type="GO" id="GO:0005634">
    <property type="term" value="C:nucleus"/>
    <property type="evidence" value="ECO:0007669"/>
    <property type="project" value="InterPro"/>
</dbReference>
<dbReference type="EMBL" id="BT138286">
    <property type="protein sequence ID" value="AFK38081.1"/>
    <property type="molecule type" value="mRNA"/>
</dbReference>
<accession>I3SCT9</accession>
<feature type="coiled-coil region" evidence="1">
    <location>
        <begin position="49"/>
        <end position="76"/>
    </location>
</feature>
<sequence>MSIARMIEQLEISKRKLLGEELDTYAIDELVQIENQLEYSLSKIRATKSQLFKERIEKLKEEERSLLEENKRLQCRFEQQRSSNKPDVELIVEEQGEEEVETELFIGRPERRIL</sequence>
<proteinExistence type="evidence at transcript level"/>
<evidence type="ECO:0000259" key="2">
    <source>
        <dbReference type="PROSITE" id="PS51297"/>
    </source>
</evidence>
<evidence type="ECO:0000313" key="3">
    <source>
        <dbReference type="EMBL" id="AFK38081.1"/>
    </source>
</evidence>
<reference evidence="3" key="1">
    <citation type="submission" date="2012-05" db="EMBL/GenBank/DDBJ databases">
        <authorList>
            <person name="Krishnakumar V."/>
            <person name="Cheung F."/>
            <person name="Xiao Y."/>
            <person name="Chan A."/>
            <person name="Moskal W.A."/>
            <person name="Town C.D."/>
        </authorList>
    </citation>
    <scope>NUCLEOTIDE SEQUENCE</scope>
</reference>
<dbReference type="AlphaFoldDB" id="I3SCT9"/>
<dbReference type="PROSITE" id="PS51297">
    <property type="entry name" value="K_BOX"/>
    <property type="match status" value="1"/>
</dbReference>